<accession>I6ZJK8</accession>
<gene>
    <name evidence="2" type="ordered locus">WEN_03010</name>
</gene>
<feature type="transmembrane region" description="Helical" evidence="1">
    <location>
        <begin position="98"/>
        <end position="118"/>
    </location>
</feature>
<dbReference type="HOGENOM" id="CLU_086961_0_0_14"/>
<dbReference type="PATRIC" id="fig|1197325.3.peg.651"/>
<proteinExistence type="predicted"/>
<dbReference type="Proteomes" id="UP000009005">
    <property type="component" value="Chromosome"/>
</dbReference>
<feature type="transmembrane region" description="Helical" evidence="1">
    <location>
        <begin position="179"/>
        <end position="195"/>
    </location>
</feature>
<reference evidence="2 3" key="1">
    <citation type="journal article" date="2012" name="J. Bacteriol.">
        <title>Complete genome sequence of Mycoplasma wenyonii strain Massachusetts.</title>
        <authorList>
            <person name="Dos Santos A.P."/>
            <person name="Guimaraes A.M."/>
            <person name="do Nascimento N.C."/>
            <person name="Sanmiguel P.J."/>
            <person name="Messick J.B."/>
        </authorList>
    </citation>
    <scope>NUCLEOTIDE SEQUENCE [LARGE SCALE GENOMIC DNA]</scope>
    <source>
        <strain evidence="2 3">Massachusetts</strain>
    </source>
</reference>
<dbReference type="KEGG" id="mwe:WEN_03010"/>
<sequence>MTSRKAIIQLQDLNKSKLYSLGIFLWKKFRSLNPYKVSVFTGIIFLTGTVIELYFAISVKRIFLIIRQITWQSNLYAFLLSLLCLVKPSLLSFHFNYLFIGVASLLFTSSIIFLFVLLPAFLNLNLIQQSESIPEGSLIFWNIWNHVATPLSFFNVLVHRLSKDSHKWTITRQVAWFRYKLYWVIQLLGNIYFSFDPQQPSAYGAFSNWYWGKKVTLGGTEPNAQQSSIMLYNFPLSFFAFFIVMAVTCIFFFFLWHLFGPKTEKNSWLKLPSRLNFWG</sequence>
<organism evidence="2 3">
    <name type="scientific">Mycoplasma wenyonii (strain Massachusetts)</name>
    <name type="common">Eperythrozoon wenyonii</name>
    <dbReference type="NCBI Taxonomy" id="1197325"/>
    <lineage>
        <taxon>Bacteria</taxon>
        <taxon>Bacillati</taxon>
        <taxon>Mycoplasmatota</taxon>
        <taxon>Mollicutes</taxon>
        <taxon>Mycoplasmataceae</taxon>
        <taxon>Mycoplasma</taxon>
    </lineage>
</organism>
<dbReference type="AlphaFoldDB" id="I6ZJK8"/>
<keyword evidence="1" id="KW-1133">Transmembrane helix</keyword>
<keyword evidence="3" id="KW-1185">Reference proteome</keyword>
<dbReference type="OrthoDB" id="399185at2"/>
<feature type="transmembrane region" description="Helical" evidence="1">
    <location>
        <begin position="37"/>
        <end position="57"/>
    </location>
</feature>
<dbReference type="EMBL" id="CP003703">
    <property type="protein sequence ID" value="AFN65385.1"/>
    <property type="molecule type" value="Genomic_DNA"/>
</dbReference>
<dbReference type="RefSeq" id="WP_014850094.1">
    <property type="nucleotide sequence ID" value="NC_018149.1"/>
</dbReference>
<feature type="transmembrane region" description="Helical" evidence="1">
    <location>
        <begin position="69"/>
        <end position="86"/>
    </location>
</feature>
<keyword evidence="1" id="KW-0472">Membrane</keyword>
<evidence type="ECO:0000256" key="1">
    <source>
        <dbReference type="SAM" id="Phobius"/>
    </source>
</evidence>
<evidence type="ECO:0000313" key="3">
    <source>
        <dbReference type="Proteomes" id="UP000009005"/>
    </source>
</evidence>
<name>I6ZJK8_MYCWM</name>
<feature type="transmembrane region" description="Helical" evidence="1">
    <location>
        <begin position="138"/>
        <end position="158"/>
    </location>
</feature>
<feature type="transmembrane region" description="Helical" evidence="1">
    <location>
        <begin position="238"/>
        <end position="259"/>
    </location>
</feature>
<evidence type="ECO:0000313" key="2">
    <source>
        <dbReference type="EMBL" id="AFN65385.1"/>
    </source>
</evidence>
<dbReference type="STRING" id="1197325.WEN_03010"/>
<protein>
    <submittedName>
        <fullName evidence="2">Uncharacterized protein</fullName>
    </submittedName>
</protein>
<keyword evidence="1" id="KW-0812">Transmembrane</keyword>